<name>A0AAV9VX47_9PEZI</name>
<dbReference type="Proteomes" id="UP001370758">
    <property type="component" value="Unassembled WGS sequence"/>
</dbReference>
<sequence>MAPPQNDGATTTTTNSLSASPLSTLSHLSSGSMDFTHFDTNVIRSPPNVPINLLSITTPKKPPPAADTTTRDQQFLVSAVLFNPNLLTRILSYIYDAPSDYKKGSHLISLDQNDETYSLGRLYDTQWVCRFWQSTIYSSRILPFKNPTLATGDHHRLHVPFLTWLGSKMKDEADLPTVPKTDFASILPEIKQACTPLDGFDPTDFITDPAVPKIWLAFQADSHPPFTYHHTPNPEPKKRKAICCPIGPSTTCLEYSFKTGDHKGGRIIEDAFVIYNPTGVTILDVMEHMLNILSGYYRAKQTYMLWLIEIGIPVGEKEVLHCELDLEKRMKARLYETCNRSARIFLVDSRLEIKNEGRVTYKPPAYDPFFNPKKKNKKKDEAEGMKLSLLRSQFGGKTDESEDEESGVEKRRLNKGKGRMEVQDESDILMDEDSYGE</sequence>
<evidence type="ECO:0000313" key="2">
    <source>
        <dbReference type="EMBL" id="KAK6498409.1"/>
    </source>
</evidence>
<keyword evidence="3" id="KW-1185">Reference proteome</keyword>
<dbReference type="AlphaFoldDB" id="A0AAV9VX47"/>
<dbReference type="EMBL" id="JAVHJL010000008">
    <property type="protein sequence ID" value="KAK6498409.1"/>
    <property type="molecule type" value="Genomic_DNA"/>
</dbReference>
<feature type="compositionally biased region" description="Low complexity" evidence="1">
    <location>
        <begin position="10"/>
        <end position="21"/>
    </location>
</feature>
<gene>
    <name evidence="2" type="ORF">TWF481_011000</name>
</gene>
<protein>
    <recommendedName>
        <fullName evidence="4">F-box domain-containing protein</fullName>
    </recommendedName>
</protein>
<accession>A0AAV9VX47</accession>
<evidence type="ECO:0008006" key="4">
    <source>
        <dbReference type="Google" id="ProtNLM"/>
    </source>
</evidence>
<comment type="caution">
    <text evidence="2">The sequence shown here is derived from an EMBL/GenBank/DDBJ whole genome shotgun (WGS) entry which is preliminary data.</text>
</comment>
<evidence type="ECO:0000256" key="1">
    <source>
        <dbReference type="SAM" id="MobiDB-lite"/>
    </source>
</evidence>
<reference evidence="2 3" key="1">
    <citation type="submission" date="2023-08" db="EMBL/GenBank/DDBJ databases">
        <authorList>
            <person name="Palmer J.M."/>
        </authorList>
    </citation>
    <scope>NUCLEOTIDE SEQUENCE [LARGE SCALE GENOMIC DNA]</scope>
    <source>
        <strain evidence="2 3">TWF481</strain>
    </source>
</reference>
<organism evidence="2 3">
    <name type="scientific">Arthrobotrys musiformis</name>
    <dbReference type="NCBI Taxonomy" id="47236"/>
    <lineage>
        <taxon>Eukaryota</taxon>
        <taxon>Fungi</taxon>
        <taxon>Dikarya</taxon>
        <taxon>Ascomycota</taxon>
        <taxon>Pezizomycotina</taxon>
        <taxon>Orbiliomycetes</taxon>
        <taxon>Orbiliales</taxon>
        <taxon>Orbiliaceae</taxon>
        <taxon>Arthrobotrys</taxon>
    </lineage>
</organism>
<feature type="region of interest" description="Disordered" evidence="1">
    <location>
        <begin position="1"/>
        <end position="21"/>
    </location>
</feature>
<evidence type="ECO:0000313" key="3">
    <source>
        <dbReference type="Proteomes" id="UP001370758"/>
    </source>
</evidence>
<feature type="compositionally biased region" description="Acidic residues" evidence="1">
    <location>
        <begin position="423"/>
        <end position="437"/>
    </location>
</feature>
<feature type="region of interest" description="Disordered" evidence="1">
    <location>
        <begin position="388"/>
        <end position="437"/>
    </location>
</feature>
<proteinExistence type="predicted"/>